<keyword evidence="4" id="KW-1185">Reference proteome</keyword>
<dbReference type="SMART" id="SM00384">
    <property type="entry name" value="AT_hook"/>
    <property type="match status" value="2"/>
</dbReference>
<reference evidence="3" key="2">
    <citation type="submission" date="2023-05" db="EMBL/GenBank/DDBJ databases">
        <authorList>
            <consortium name="Lawrence Berkeley National Laboratory"/>
            <person name="Steindorff A."/>
            <person name="Hensen N."/>
            <person name="Bonometti L."/>
            <person name="Westerberg I."/>
            <person name="Brannstrom I.O."/>
            <person name="Guillou S."/>
            <person name="Cros-Aarteil S."/>
            <person name="Calhoun S."/>
            <person name="Haridas S."/>
            <person name="Kuo A."/>
            <person name="Mondo S."/>
            <person name="Pangilinan J."/>
            <person name="Riley R."/>
            <person name="Labutti K."/>
            <person name="Andreopoulos B."/>
            <person name="Lipzen A."/>
            <person name="Chen C."/>
            <person name="Yanf M."/>
            <person name="Daum C."/>
            <person name="Ng V."/>
            <person name="Clum A."/>
            <person name="Ohm R."/>
            <person name="Martin F."/>
            <person name="Silar P."/>
            <person name="Natvig D."/>
            <person name="Lalanne C."/>
            <person name="Gautier V."/>
            <person name="Ament-Velasquez S.L."/>
            <person name="Kruys A."/>
            <person name="Hutchinson M.I."/>
            <person name="Powell A.J."/>
            <person name="Barry K."/>
            <person name="Miller A.N."/>
            <person name="Grigoriev I.V."/>
            <person name="Debuchy R."/>
            <person name="Gladieux P."/>
            <person name="Thoren M.H."/>
            <person name="Johannesson H."/>
        </authorList>
    </citation>
    <scope>NUCLEOTIDE SEQUENCE</scope>
    <source>
        <strain evidence="3">CBS 538.74</strain>
    </source>
</reference>
<feature type="region of interest" description="Disordered" evidence="1">
    <location>
        <begin position="1121"/>
        <end position="1154"/>
    </location>
</feature>
<dbReference type="PANTHER" id="PTHR14625">
    <property type="entry name" value="MICROCEPHALIN"/>
    <property type="match status" value="1"/>
</dbReference>
<dbReference type="InterPro" id="IPR022047">
    <property type="entry name" value="Microcephalin-like"/>
</dbReference>
<dbReference type="InterPro" id="IPR001357">
    <property type="entry name" value="BRCT_dom"/>
</dbReference>
<accession>A0AAN6VL18</accession>
<dbReference type="InterPro" id="IPR036420">
    <property type="entry name" value="BRCT_dom_sf"/>
</dbReference>
<dbReference type="GO" id="GO:0000278">
    <property type="term" value="P:mitotic cell cycle"/>
    <property type="evidence" value="ECO:0007669"/>
    <property type="project" value="TreeGrafter"/>
</dbReference>
<feature type="compositionally biased region" description="Polar residues" evidence="1">
    <location>
        <begin position="1047"/>
        <end position="1066"/>
    </location>
</feature>
<feature type="compositionally biased region" description="Basic and acidic residues" evidence="1">
    <location>
        <begin position="188"/>
        <end position="197"/>
    </location>
</feature>
<dbReference type="AlphaFoldDB" id="A0AAN6VL18"/>
<dbReference type="InterPro" id="IPR017956">
    <property type="entry name" value="AT_hook_DNA-bd_motif"/>
</dbReference>
<reference evidence="3" key="1">
    <citation type="journal article" date="2023" name="Mol. Phylogenet. Evol.">
        <title>Genome-scale phylogeny and comparative genomics of the fungal order Sordariales.</title>
        <authorList>
            <person name="Hensen N."/>
            <person name="Bonometti L."/>
            <person name="Westerberg I."/>
            <person name="Brannstrom I.O."/>
            <person name="Guillou S."/>
            <person name="Cros-Aarteil S."/>
            <person name="Calhoun S."/>
            <person name="Haridas S."/>
            <person name="Kuo A."/>
            <person name="Mondo S."/>
            <person name="Pangilinan J."/>
            <person name="Riley R."/>
            <person name="LaButti K."/>
            <person name="Andreopoulos B."/>
            <person name="Lipzen A."/>
            <person name="Chen C."/>
            <person name="Yan M."/>
            <person name="Daum C."/>
            <person name="Ng V."/>
            <person name="Clum A."/>
            <person name="Steindorff A."/>
            <person name="Ohm R.A."/>
            <person name="Martin F."/>
            <person name="Silar P."/>
            <person name="Natvig D.O."/>
            <person name="Lalanne C."/>
            <person name="Gautier V."/>
            <person name="Ament-Velasquez S.L."/>
            <person name="Kruys A."/>
            <person name="Hutchinson M.I."/>
            <person name="Powell A.J."/>
            <person name="Barry K."/>
            <person name="Miller A.N."/>
            <person name="Grigoriev I.V."/>
            <person name="Debuchy R."/>
            <person name="Gladieux P."/>
            <person name="Hiltunen Thoren M."/>
            <person name="Johannesson H."/>
        </authorList>
    </citation>
    <scope>NUCLEOTIDE SEQUENCE</scope>
    <source>
        <strain evidence="3">CBS 538.74</strain>
    </source>
</reference>
<feature type="domain" description="BRCT" evidence="2">
    <location>
        <begin position="908"/>
        <end position="1013"/>
    </location>
</feature>
<feature type="compositionally biased region" description="Low complexity" evidence="1">
    <location>
        <begin position="13"/>
        <end position="54"/>
    </location>
</feature>
<feature type="region of interest" description="Disordered" evidence="1">
    <location>
        <begin position="1"/>
        <end position="318"/>
    </location>
</feature>
<evidence type="ECO:0000259" key="2">
    <source>
        <dbReference type="PROSITE" id="PS50172"/>
    </source>
</evidence>
<feature type="region of interest" description="Disordered" evidence="1">
    <location>
        <begin position="821"/>
        <end position="844"/>
    </location>
</feature>
<feature type="region of interest" description="Disordered" evidence="1">
    <location>
        <begin position="551"/>
        <end position="598"/>
    </location>
</feature>
<feature type="region of interest" description="Disordered" evidence="1">
    <location>
        <begin position="1038"/>
        <end position="1109"/>
    </location>
</feature>
<dbReference type="Proteomes" id="UP001302745">
    <property type="component" value="Unassembled WGS sequence"/>
</dbReference>
<feature type="compositionally biased region" description="Basic and acidic residues" evidence="1">
    <location>
        <begin position="573"/>
        <end position="586"/>
    </location>
</feature>
<dbReference type="PROSITE" id="PS50172">
    <property type="entry name" value="BRCT"/>
    <property type="match status" value="1"/>
</dbReference>
<dbReference type="GO" id="GO:0003677">
    <property type="term" value="F:DNA binding"/>
    <property type="evidence" value="ECO:0007669"/>
    <property type="project" value="InterPro"/>
</dbReference>
<dbReference type="SUPFAM" id="SSF52113">
    <property type="entry name" value="BRCT domain"/>
    <property type="match status" value="1"/>
</dbReference>
<evidence type="ECO:0000256" key="1">
    <source>
        <dbReference type="SAM" id="MobiDB-lite"/>
    </source>
</evidence>
<feature type="compositionally biased region" description="Low complexity" evidence="1">
    <location>
        <begin position="229"/>
        <end position="248"/>
    </location>
</feature>
<name>A0AAN6VL18_9PEZI</name>
<evidence type="ECO:0000313" key="4">
    <source>
        <dbReference type="Proteomes" id="UP001302745"/>
    </source>
</evidence>
<feature type="compositionally biased region" description="Basic and acidic residues" evidence="1">
    <location>
        <begin position="1140"/>
        <end position="1154"/>
    </location>
</feature>
<feature type="compositionally biased region" description="Low complexity" evidence="1">
    <location>
        <begin position="199"/>
        <end position="220"/>
    </location>
</feature>
<feature type="compositionally biased region" description="Acidic residues" evidence="1">
    <location>
        <begin position="1081"/>
        <end position="1099"/>
    </location>
</feature>
<feature type="region of interest" description="Disordered" evidence="1">
    <location>
        <begin position="444"/>
        <end position="468"/>
    </location>
</feature>
<feature type="region of interest" description="Disordered" evidence="1">
    <location>
        <begin position="876"/>
        <end position="901"/>
    </location>
</feature>
<dbReference type="Gene3D" id="3.40.50.10190">
    <property type="entry name" value="BRCT domain"/>
    <property type="match status" value="1"/>
</dbReference>
<dbReference type="CDD" id="cd17716">
    <property type="entry name" value="BRCT_microcephalin_rpt1"/>
    <property type="match status" value="1"/>
</dbReference>
<proteinExistence type="predicted"/>
<comment type="caution">
    <text evidence="3">The sequence shown here is derived from an EMBL/GenBank/DDBJ whole genome shotgun (WGS) entry which is preliminary data.</text>
</comment>
<feature type="compositionally biased region" description="Low complexity" evidence="1">
    <location>
        <begin position="1122"/>
        <end position="1134"/>
    </location>
</feature>
<feature type="compositionally biased region" description="Acidic residues" evidence="1">
    <location>
        <begin position="711"/>
        <end position="730"/>
    </location>
</feature>
<protein>
    <recommendedName>
        <fullName evidence="2">BRCT domain-containing protein</fullName>
    </recommendedName>
</protein>
<dbReference type="EMBL" id="MU856946">
    <property type="protein sequence ID" value="KAK4153235.1"/>
    <property type="molecule type" value="Genomic_DNA"/>
</dbReference>
<feature type="compositionally biased region" description="Low complexity" evidence="1">
    <location>
        <begin position="164"/>
        <end position="182"/>
    </location>
</feature>
<organism evidence="3 4">
    <name type="scientific">Chaetomidium leptoderma</name>
    <dbReference type="NCBI Taxonomy" id="669021"/>
    <lineage>
        <taxon>Eukaryota</taxon>
        <taxon>Fungi</taxon>
        <taxon>Dikarya</taxon>
        <taxon>Ascomycota</taxon>
        <taxon>Pezizomycotina</taxon>
        <taxon>Sordariomycetes</taxon>
        <taxon>Sordariomycetidae</taxon>
        <taxon>Sordariales</taxon>
        <taxon>Chaetomiaceae</taxon>
        <taxon>Chaetomidium</taxon>
    </lineage>
</organism>
<gene>
    <name evidence="3" type="ORF">C8A00DRAFT_15504</name>
</gene>
<feature type="compositionally biased region" description="Polar residues" evidence="1">
    <location>
        <begin position="888"/>
        <end position="898"/>
    </location>
</feature>
<feature type="region of interest" description="Disordered" evidence="1">
    <location>
        <begin position="708"/>
        <end position="730"/>
    </location>
</feature>
<feature type="compositionally biased region" description="Pro residues" evidence="1">
    <location>
        <begin position="101"/>
        <end position="110"/>
    </location>
</feature>
<feature type="compositionally biased region" description="Low complexity" evidence="1">
    <location>
        <begin position="551"/>
        <end position="569"/>
    </location>
</feature>
<feature type="region of interest" description="Disordered" evidence="1">
    <location>
        <begin position="511"/>
        <end position="530"/>
    </location>
</feature>
<evidence type="ECO:0000313" key="3">
    <source>
        <dbReference type="EMBL" id="KAK4153235.1"/>
    </source>
</evidence>
<sequence length="1217" mass="130216">MDAQSPPKRMTRARAAAKTSEPAARSTRVVTAAAKAKTARSTTTSASTTTTTRTALKRKSPSDDDEDDLEMQPAKRITTAAANPTRGRGRPRKVAVEEPAPEPAPQPEPAPVTTVRTRGRPKKTVDPVAPEPAKATRTTRTKKTAAEETEVAAEPVKKATRGRPAISTSTTTSTAAKSLAKPAVKKTVKFEEPEKENIAPATTAPKKSSTKAAAGAPATGLRGKPVRKAASAATTRAARSTRAAANTADPSEKVEKPMPLSPKKVNQLTINRVESDDELGMDDKVPVRRFKKAPIKANLGGSKSSSTARAAPLPAGENDENAIEAGRAETEVNFMLATPAKRLPASPWKGSIASPAKRVEGLLVAPVTQIDSQKSQVVAKMGLLQSPAKRQPLNMYPLGADGISGSSISPVKLSFLSSPAKRPPISPIKPLPRHIEEEAPLYQSPAPKPTLLASPMPSGPPSNLDDEVDALTDDDVIPESPTRLSFPGRLSAVLPRHADPALTPPMLAVSEQTPPVEVHESPAEESAEGADDLEGLGEAMVLDNHFVESPALNSASTTPPSAPPKSANPMFGLRDKDLYPYDHEADSESDGDSPVRRGRFTSAFSALPTTPCPASARTSKLMQSAGRSTAKKGRFDDNLGFTPLAQQLSGWAAGPSPLKTGIHSTSPLNGLTVAGGEEQLARPVPEAAPTPIEAAQNTFFEDEMHVRPEPMETEEDAASEAEEDAATEVEDNDDIVLEDVSFTEEDMELAAEANEMSLVEKEPVDHDDSVSEASQEYADENAIPIDPALVAGNGFRAPAVPPVTPQRVLRREVHTVAKVPLKPADDSTPRPKRVTRSSSASRIPVTRPTERLTRNATVISYSPTKGGDVISVEDQRGERAESVPPVTPQKSDIWSTIGTPARTPRRDLNPALLRGAVVFVDVHTSEGADASSIFVELLTQMGARCVKTWSWNPNSESGADSRVGITHIVYKDGGKRTLEKVRESGGVVQCVGVSWVLDCERENQWLDEAPYYIDTSLVPRGGARRRKSMEPRAIANLNGMLVPSPVGRNNSRSSQTAPNTPANNRRASALWIRSPEKSLDDDADYEGSDNSDHEDEETEWASLTPVPKTPAPEAIARFAADISPGPISPSSLGSVDTEDPLAHDDDKDNDKEARSRQEMLLRTCPPKRTAFVELGDGILSKEKNDRVLMRLMAARRKSLQFAPKVGSPLARTWKAWN</sequence>
<dbReference type="PANTHER" id="PTHR14625:SF3">
    <property type="entry name" value="MICROCEPHALIN"/>
    <property type="match status" value="1"/>
</dbReference>